<feature type="transmembrane region" description="Helical" evidence="2">
    <location>
        <begin position="67"/>
        <end position="85"/>
    </location>
</feature>
<feature type="transmembrane region" description="Helical" evidence="2">
    <location>
        <begin position="285"/>
        <end position="302"/>
    </location>
</feature>
<dbReference type="Pfam" id="PF18948">
    <property type="entry name" value="DUF5692"/>
    <property type="match status" value="2"/>
</dbReference>
<protein>
    <submittedName>
        <fullName evidence="3">DUF5692 family protein</fullName>
    </submittedName>
</protein>
<dbReference type="InterPro" id="IPR043747">
    <property type="entry name" value="DUF5692"/>
</dbReference>
<keyword evidence="2" id="KW-0812">Transmembrane</keyword>
<dbReference type="RefSeq" id="WP_268918617.1">
    <property type="nucleotide sequence ID" value="NZ_JAPTMY010000051.1"/>
</dbReference>
<keyword evidence="2" id="KW-0472">Membrane</keyword>
<dbReference type="EMBL" id="JAPTMY010000051">
    <property type="protein sequence ID" value="MCZ0859400.1"/>
    <property type="molecule type" value="Genomic_DNA"/>
</dbReference>
<feature type="transmembrane region" description="Helical" evidence="2">
    <location>
        <begin position="260"/>
        <end position="278"/>
    </location>
</feature>
<feature type="transmembrane region" description="Helical" evidence="2">
    <location>
        <begin position="12"/>
        <end position="28"/>
    </location>
</feature>
<feature type="transmembrane region" description="Helical" evidence="2">
    <location>
        <begin position="197"/>
        <end position="217"/>
    </location>
</feature>
<keyword evidence="4" id="KW-1185">Reference proteome</keyword>
<feature type="transmembrane region" description="Helical" evidence="2">
    <location>
        <begin position="322"/>
        <end position="342"/>
    </location>
</feature>
<proteinExistence type="predicted"/>
<name>A0ABT4ICD4_9ACTO</name>
<evidence type="ECO:0000256" key="2">
    <source>
        <dbReference type="SAM" id="Phobius"/>
    </source>
</evidence>
<sequence>MDSLFLWELGSPGVYLIWLAVFGAQVVVAEVNRRWSWTVFALWTVGGIALMPYAWIHGTPMVGWFPFGKYAIMVLTATMTGAVLVYAKRRPVEAHRYAIWLGVALWIGLAVNIMEANVRDLTIFFNADSYYSCGADWQCLKHVNDTHTIDMIAGLPEARDVAGRLHSQEWYEGVAANMRERGIGVDPETGFRTIGGYWNLLSAAAGLLNIITITGLGKIIVTSPGRQKVRGLIWADMVWPWVVAYDLWNHAFLYNSLADYTWYCTLALLLACTIPAFTWAKGQWIWFRCFTLMFWIAANNILPEVLVPPSRMFNFATMNPTANIACAAIALAANVALFVWWLSRIIRHRRNPVTNALYFEMSEFRTIVRAHCDDRDKYFLTDRIEPTPTDLGFEPDHPTPPVDGYVGHMPWWGSEDRRWPKPRTPVSADPGLVERGVVADPRWEAAPRAADGPPR</sequence>
<evidence type="ECO:0000256" key="1">
    <source>
        <dbReference type="SAM" id="MobiDB-lite"/>
    </source>
</evidence>
<dbReference type="Proteomes" id="UP001072034">
    <property type="component" value="Unassembled WGS sequence"/>
</dbReference>
<evidence type="ECO:0000313" key="3">
    <source>
        <dbReference type="EMBL" id="MCZ0859400.1"/>
    </source>
</evidence>
<organism evidence="3 4">
    <name type="scientific">Actinomyces israelii</name>
    <dbReference type="NCBI Taxonomy" id="1659"/>
    <lineage>
        <taxon>Bacteria</taxon>
        <taxon>Bacillati</taxon>
        <taxon>Actinomycetota</taxon>
        <taxon>Actinomycetes</taxon>
        <taxon>Actinomycetales</taxon>
        <taxon>Actinomycetaceae</taxon>
        <taxon>Actinomyces</taxon>
    </lineage>
</organism>
<feature type="transmembrane region" description="Helical" evidence="2">
    <location>
        <begin position="35"/>
        <end position="55"/>
    </location>
</feature>
<feature type="transmembrane region" description="Helical" evidence="2">
    <location>
        <begin position="229"/>
        <end position="248"/>
    </location>
</feature>
<feature type="region of interest" description="Disordered" evidence="1">
    <location>
        <begin position="420"/>
        <end position="455"/>
    </location>
</feature>
<reference evidence="3" key="1">
    <citation type="submission" date="2022-10" db="EMBL/GenBank/DDBJ databases">
        <title>Genome sequence of Actinomyces israelii ATCC 10048.</title>
        <authorList>
            <person name="Watt R.M."/>
            <person name="Tong W.M."/>
        </authorList>
    </citation>
    <scope>NUCLEOTIDE SEQUENCE</scope>
    <source>
        <strain evidence="3">ATCC 10048</strain>
    </source>
</reference>
<accession>A0ABT4ICD4</accession>
<keyword evidence="2" id="KW-1133">Transmembrane helix</keyword>
<gene>
    <name evidence="3" type="ORF">OHJ16_15295</name>
</gene>
<comment type="caution">
    <text evidence="3">The sequence shown here is derived from an EMBL/GenBank/DDBJ whole genome shotgun (WGS) entry which is preliminary data.</text>
</comment>
<evidence type="ECO:0000313" key="4">
    <source>
        <dbReference type="Proteomes" id="UP001072034"/>
    </source>
</evidence>
<feature type="transmembrane region" description="Helical" evidence="2">
    <location>
        <begin position="97"/>
        <end position="114"/>
    </location>
</feature>